<comment type="similarity">
    <text evidence="2 9">Belongs to the ferritin family. Prokaryotic subfamily.</text>
</comment>
<comment type="subcellular location">
    <subcellularLocation>
        <location evidence="9">Cytoplasm</location>
    </subcellularLocation>
</comment>
<keyword evidence="5" id="KW-0560">Oxidoreductase</keyword>
<dbReference type="InterPro" id="IPR012347">
    <property type="entry name" value="Ferritin-like"/>
</dbReference>
<organism evidence="11 12">
    <name type="scientific">Heliomicrobium undosum</name>
    <dbReference type="NCBI Taxonomy" id="121734"/>
    <lineage>
        <taxon>Bacteria</taxon>
        <taxon>Bacillati</taxon>
        <taxon>Bacillota</taxon>
        <taxon>Clostridia</taxon>
        <taxon>Eubacteriales</taxon>
        <taxon>Heliobacteriaceae</taxon>
        <taxon>Heliomicrobium</taxon>
    </lineage>
</organism>
<evidence type="ECO:0000313" key="12">
    <source>
        <dbReference type="Proteomes" id="UP000463470"/>
    </source>
</evidence>
<dbReference type="InterPro" id="IPR009040">
    <property type="entry name" value="Ferritin-like_diiron"/>
</dbReference>
<evidence type="ECO:0000256" key="6">
    <source>
        <dbReference type="ARBA" id="ARBA00023004"/>
    </source>
</evidence>
<proteinExistence type="inferred from homology"/>
<comment type="catalytic activity">
    <reaction evidence="7 9">
        <text>4 Fe(2+) + O2 + 6 H2O = 4 iron(III) oxide-hydroxide + 12 H(+)</text>
        <dbReference type="Rhea" id="RHEA:11972"/>
        <dbReference type="ChEBI" id="CHEBI:15377"/>
        <dbReference type="ChEBI" id="CHEBI:15378"/>
        <dbReference type="ChEBI" id="CHEBI:15379"/>
        <dbReference type="ChEBI" id="CHEBI:29033"/>
        <dbReference type="ChEBI" id="CHEBI:78619"/>
        <dbReference type="EC" id="1.16.3.2"/>
    </reaction>
</comment>
<accession>A0A845KZ31</accession>
<dbReference type="EC" id="1.16.3.2" evidence="9"/>
<keyword evidence="6 8" id="KW-0408">Iron</keyword>
<dbReference type="PROSITE" id="PS50905">
    <property type="entry name" value="FERRITIN_LIKE"/>
    <property type="match status" value="1"/>
</dbReference>
<dbReference type="RefSeq" id="WP_161255358.1">
    <property type="nucleotide sequence ID" value="NZ_WXEY01000003.1"/>
</dbReference>
<dbReference type="AlphaFoldDB" id="A0A845KZ31"/>
<dbReference type="InterPro" id="IPR041719">
    <property type="entry name" value="Ferritin_prok"/>
</dbReference>
<dbReference type="GO" id="GO:0042802">
    <property type="term" value="F:identical protein binding"/>
    <property type="evidence" value="ECO:0007669"/>
    <property type="project" value="UniProtKB-ARBA"/>
</dbReference>
<dbReference type="PANTHER" id="PTHR11431:SF127">
    <property type="entry name" value="BACTERIAL NON-HEME FERRITIN"/>
    <property type="match status" value="1"/>
</dbReference>
<evidence type="ECO:0000313" key="11">
    <source>
        <dbReference type="EMBL" id="MZP28923.1"/>
    </source>
</evidence>
<feature type="binding site" evidence="8">
    <location>
        <position position="17"/>
    </location>
    <ligand>
        <name>Fe cation</name>
        <dbReference type="ChEBI" id="CHEBI:24875"/>
        <label>1</label>
    </ligand>
</feature>
<keyword evidence="3 9" id="KW-0409">Iron storage</keyword>
<dbReference type="SUPFAM" id="SSF47240">
    <property type="entry name" value="Ferritin-like"/>
    <property type="match status" value="1"/>
</dbReference>
<keyword evidence="9" id="KW-0963">Cytoplasm</keyword>
<dbReference type="Proteomes" id="UP000463470">
    <property type="component" value="Unassembled WGS sequence"/>
</dbReference>
<dbReference type="OrthoDB" id="9801481at2"/>
<feature type="binding site" evidence="8">
    <location>
        <position position="127"/>
    </location>
    <ligand>
        <name>Fe cation</name>
        <dbReference type="ChEBI" id="CHEBI:24875"/>
        <label>1</label>
    </ligand>
</feature>
<keyword evidence="4 8" id="KW-0479">Metal-binding</keyword>
<dbReference type="Gene3D" id="1.20.1260.10">
    <property type="match status" value="1"/>
</dbReference>
<dbReference type="GO" id="GO:0008198">
    <property type="term" value="F:ferrous iron binding"/>
    <property type="evidence" value="ECO:0007669"/>
    <property type="project" value="TreeGrafter"/>
</dbReference>
<dbReference type="InterPro" id="IPR001519">
    <property type="entry name" value="Ferritin"/>
</dbReference>
<dbReference type="CDD" id="cd01055">
    <property type="entry name" value="Nonheme_Ferritin"/>
    <property type="match status" value="1"/>
</dbReference>
<name>A0A845KZ31_9FIRM</name>
<feature type="binding site" evidence="8">
    <location>
        <position position="94"/>
    </location>
    <ligand>
        <name>Fe cation</name>
        <dbReference type="ChEBI" id="CHEBI:24875"/>
        <label>1</label>
    </ligand>
</feature>
<evidence type="ECO:0000256" key="1">
    <source>
        <dbReference type="ARBA" id="ARBA00002485"/>
    </source>
</evidence>
<keyword evidence="12" id="KW-1185">Reference proteome</keyword>
<evidence type="ECO:0000256" key="5">
    <source>
        <dbReference type="ARBA" id="ARBA00023002"/>
    </source>
</evidence>
<evidence type="ECO:0000256" key="7">
    <source>
        <dbReference type="ARBA" id="ARBA00048035"/>
    </source>
</evidence>
<evidence type="ECO:0000256" key="4">
    <source>
        <dbReference type="ARBA" id="ARBA00022723"/>
    </source>
</evidence>
<evidence type="ECO:0000259" key="10">
    <source>
        <dbReference type="PROSITE" id="PS50905"/>
    </source>
</evidence>
<reference evidence="11 12" key="1">
    <citation type="submission" date="2020-01" db="EMBL/GenBank/DDBJ databases">
        <title>Whole-genome sequence of Heliobacterium undosum DSM 13378.</title>
        <authorList>
            <person name="Kyndt J.A."/>
            <person name="Meyer T.E."/>
        </authorList>
    </citation>
    <scope>NUCLEOTIDE SEQUENCE [LARGE SCALE GENOMIC DNA]</scope>
    <source>
        <strain evidence="11 12">DSM 13378</strain>
    </source>
</reference>
<feature type="domain" description="Ferritin-like diiron" evidence="10">
    <location>
        <begin position="1"/>
        <end position="145"/>
    </location>
</feature>
<feature type="binding site" evidence="8">
    <location>
        <position position="50"/>
    </location>
    <ligand>
        <name>Fe cation</name>
        <dbReference type="ChEBI" id="CHEBI:24875"/>
        <label>1</label>
    </ligand>
</feature>
<sequence>MFSQKLQDELNEQLKHELFSAHLYLAMAAYSADQDLNGFENFFKVQAEEERFHAMKFFDFINEMGGRAVLKGLDEPQNEYASILDAFEKSYEHERFVTKRIYTLMDLATDEREHATISFLRWFIDEQVEEEALFSGVIKKLRFVNNNPSGLFMLDAEMANRTFTPPAGEA</sequence>
<dbReference type="PANTHER" id="PTHR11431">
    <property type="entry name" value="FERRITIN"/>
    <property type="match status" value="1"/>
</dbReference>
<dbReference type="GO" id="GO:0008199">
    <property type="term" value="F:ferric iron binding"/>
    <property type="evidence" value="ECO:0007669"/>
    <property type="project" value="InterPro"/>
</dbReference>
<dbReference type="GO" id="GO:0006826">
    <property type="term" value="P:iron ion transport"/>
    <property type="evidence" value="ECO:0007669"/>
    <property type="project" value="InterPro"/>
</dbReference>
<dbReference type="Pfam" id="PF00210">
    <property type="entry name" value="Ferritin"/>
    <property type="match status" value="1"/>
</dbReference>
<evidence type="ECO:0000256" key="3">
    <source>
        <dbReference type="ARBA" id="ARBA00022434"/>
    </source>
</evidence>
<dbReference type="GO" id="GO:0006879">
    <property type="term" value="P:intracellular iron ion homeostasis"/>
    <property type="evidence" value="ECO:0007669"/>
    <property type="project" value="UniProtKB-KW"/>
</dbReference>
<comment type="caution">
    <text evidence="11">The sequence shown here is derived from an EMBL/GenBank/DDBJ whole genome shotgun (WGS) entry which is preliminary data.</text>
</comment>
<dbReference type="InterPro" id="IPR009078">
    <property type="entry name" value="Ferritin-like_SF"/>
</dbReference>
<dbReference type="GO" id="GO:0005829">
    <property type="term" value="C:cytosol"/>
    <property type="evidence" value="ECO:0007669"/>
    <property type="project" value="TreeGrafter"/>
</dbReference>
<evidence type="ECO:0000256" key="9">
    <source>
        <dbReference type="RuleBase" id="RU361145"/>
    </source>
</evidence>
<dbReference type="FunFam" id="1.20.1260.10:FF:000001">
    <property type="entry name" value="Non-heme ferritin"/>
    <property type="match status" value="1"/>
</dbReference>
<dbReference type="InterPro" id="IPR008331">
    <property type="entry name" value="Ferritin_DPS_dom"/>
</dbReference>
<feature type="binding site" evidence="8">
    <location>
        <position position="53"/>
    </location>
    <ligand>
        <name>Fe cation</name>
        <dbReference type="ChEBI" id="CHEBI:24875"/>
        <label>1</label>
    </ligand>
</feature>
<dbReference type="EMBL" id="WXEY01000003">
    <property type="protein sequence ID" value="MZP28923.1"/>
    <property type="molecule type" value="Genomic_DNA"/>
</dbReference>
<gene>
    <name evidence="11" type="ORF">GTO91_04265</name>
</gene>
<evidence type="ECO:0000256" key="8">
    <source>
        <dbReference type="PIRSR" id="PIRSR601519-1"/>
    </source>
</evidence>
<dbReference type="GO" id="GO:0004322">
    <property type="term" value="F:ferroxidase activity"/>
    <property type="evidence" value="ECO:0007669"/>
    <property type="project" value="TreeGrafter"/>
</dbReference>
<comment type="function">
    <text evidence="1 9">Iron-storage protein.</text>
</comment>
<protein>
    <recommendedName>
        <fullName evidence="9">Ferritin</fullName>
        <ecNumber evidence="9">1.16.3.2</ecNumber>
    </recommendedName>
</protein>
<evidence type="ECO:0000256" key="2">
    <source>
        <dbReference type="ARBA" id="ARBA00006950"/>
    </source>
</evidence>